<dbReference type="PANTHER" id="PTHR24067">
    <property type="entry name" value="UBIQUITIN-CONJUGATING ENZYME E2"/>
    <property type="match status" value="1"/>
</dbReference>
<protein>
    <submittedName>
        <fullName evidence="5">BQ2448_2234 protein</fullName>
    </submittedName>
</protein>
<dbReference type="Proteomes" id="UP000198372">
    <property type="component" value="Unassembled WGS sequence"/>
</dbReference>
<accession>A0A238FBD8</accession>
<keyword evidence="3" id="KW-0472">Membrane</keyword>
<keyword evidence="1" id="KW-0833">Ubl conjugation pathway</keyword>
<evidence type="ECO:0000259" key="4">
    <source>
        <dbReference type="PROSITE" id="PS50127"/>
    </source>
</evidence>
<evidence type="ECO:0000313" key="6">
    <source>
        <dbReference type="Proteomes" id="UP000198372"/>
    </source>
</evidence>
<gene>
    <name evidence="5" type="ORF">BQ2448_2234</name>
</gene>
<feature type="region of interest" description="Disordered" evidence="2">
    <location>
        <begin position="1"/>
        <end position="20"/>
    </location>
</feature>
<dbReference type="InterPro" id="IPR016135">
    <property type="entry name" value="UBQ-conjugating_enzyme/RWD"/>
</dbReference>
<keyword evidence="3" id="KW-0812">Transmembrane</keyword>
<evidence type="ECO:0000256" key="2">
    <source>
        <dbReference type="SAM" id="MobiDB-lite"/>
    </source>
</evidence>
<dbReference type="AlphaFoldDB" id="A0A238FBD8"/>
<organism evidence="5 6">
    <name type="scientific">Microbotryum intermedium</name>
    <dbReference type="NCBI Taxonomy" id="269621"/>
    <lineage>
        <taxon>Eukaryota</taxon>
        <taxon>Fungi</taxon>
        <taxon>Dikarya</taxon>
        <taxon>Basidiomycota</taxon>
        <taxon>Pucciniomycotina</taxon>
        <taxon>Microbotryomycetes</taxon>
        <taxon>Microbotryales</taxon>
        <taxon>Microbotryaceae</taxon>
        <taxon>Microbotryum</taxon>
    </lineage>
</organism>
<dbReference type="Pfam" id="PF00179">
    <property type="entry name" value="UQ_con"/>
    <property type="match status" value="1"/>
</dbReference>
<feature type="compositionally biased region" description="Low complexity" evidence="2">
    <location>
        <begin position="168"/>
        <end position="212"/>
    </location>
</feature>
<evidence type="ECO:0000256" key="1">
    <source>
        <dbReference type="ARBA" id="ARBA00022786"/>
    </source>
</evidence>
<proteinExistence type="predicted"/>
<dbReference type="SUPFAM" id="SSF54495">
    <property type="entry name" value="UBC-like"/>
    <property type="match status" value="1"/>
</dbReference>
<evidence type="ECO:0000313" key="5">
    <source>
        <dbReference type="EMBL" id="SCV69214.1"/>
    </source>
</evidence>
<evidence type="ECO:0000256" key="3">
    <source>
        <dbReference type="SAM" id="Phobius"/>
    </source>
</evidence>
<dbReference type="CDD" id="cd23799">
    <property type="entry name" value="UBCc_UBE2J"/>
    <property type="match status" value="1"/>
</dbReference>
<dbReference type="InterPro" id="IPR050113">
    <property type="entry name" value="Ub_conjugating_enzyme"/>
</dbReference>
<dbReference type="PROSITE" id="PS50127">
    <property type="entry name" value="UBC_2"/>
    <property type="match status" value="1"/>
</dbReference>
<feature type="region of interest" description="Disordered" evidence="2">
    <location>
        <begin position="151"/>
        <end position="254"/>
    </location>
</feature>
<feature type="transmembrane region" description="Helical" evidence="3">
    <location>
        <begin position="288"/>
        <end position="306"/>
    </location>
</feature>
<keyword evidence="3" id="KW-1133">Transmembrane helix</keyword>
<reference evidence="6" key="1">
    <citation type="submission" date="2016-09" db="EMBL/GenBank/DDBJ databases">
        <authorList>
            <person name="Jeantristanb JTB J.-T."/>
            <person name="Ricardo R."/>
        </authorList>
    </citation>
    <scope>NUCLEOTIDE SEQUENCE [LARGE SCALE GENOMIC DNA]</scope>
</reference>
<dbReference type="OrthoDB" id="1158011at2759"/>
<dbReference type="SMART" id="SM00212">
    <property type="entry name" value="UBCc"/>
    <property type="match status" value="1"/>
</dbReference>
<sequence length="307" mass="33882">MASKQAAKRLGKEYQSMQKSPPPFVWARPNESNVLEWHYILRGPSDSPYFGQDYPFAPPTIKMMTPSGRFAPSQAICTSMSSFHPSTWNPAWSVNTILVGLLSFMLGDEITTGSVRTTDAEKQALAKASHAWNVQQPRFKTHFPEYSSTEMKDLPVMGSSGPPPPPESAAVATSSTSTTTTTTTTTSASNPVHNSSSRSLLDQSFSSSSSASENGTKDPRINPQPYDARPRVPDPSCSSSTYLHPTSTSTHSIDTSTPILTMYDLDTLRLLHAVMDKKEERKGRRRRWFLWAFVVLLVSWGGMKVLE</sequence>
<feature type="compositionally biased region" description="Low complexity" evidence="2">
    <location>
        <begin position="244"/>
        <end position="254"/>
    </location>
</feature>
<dbReference type="STRING" id="269621.A0A238FBD8"/>
<keyword evidence="6" id="KW-1185">Reference proteome</keyword>
<dbReference type="Gene3D" id="3.10.110.10">
    <property type="entry name" value="Ubiquitin Conjugating Enzyme"/>
    <property type="match status" value="1"/>
</dbReference>
<feature type="domain" description="UBC core" evidence="4">
    <location>
        <begin position="5"/>
        <end position="152"/>
    </location>
</feature>
<dbReference type="InterPro" id="IPR000608">
    <property type="entry name" value="UBC"/>
</dbReference>
<name>A0A238FBD8_9BASI</name>
<dbReference type="EMBL" id="FMSP01000004">
    <property type="protein sequence ID" value="SCV69214.1"/>
    <property type="molecule type" value="Genomic_DNA"/>
</dbReference>